<gene>
    <name evidence="6" type="ORF">N5D41_24360</name>
</gene>
<dbReference type="InterPro" id="IPR036390">
    <property type="entry name" value="WH_DNA-bd_sf"/>
</dbReference>
<dbReference type="SUPFAM" id="SSF48008">
    <property type="entry name" value="GntR ligand-binding domain-like"/>
    <property type="match status" value="1"/>
</dbReference>
<keyword evidence="2" id="KW-0238">DNA-binding</keyword>
<dbReference type="Proteomes" id="UP001161137">
    <property type="component" value="Unassembled WGS sequence"/>
</dbReference>
<dbReference type="Pfam" id="PF00392">
    <property type="entry name" value="GntR"/>
    <property type="match status" value="1"/>
</dbReference>
<proteinExistence type="predicted"/>
<dbReference type="PANTHER" id="PTHR43537:SF53">
    <property type="entry name" value="HTH-TYPE TRANSCRIPTIONAL REPRESSOR NANR"/>
    <property type="match status" value="1"/>
</dbReference>
<name>A0AA42LMM9_9GAMM</name>
<evidence type="ECO:0000256" key="2">
    <source>
        <dbReference type="ARBA" id="ARBA00023125"/>
    </source>
</evidence>
<evidence type="ECO:0000256" key="3">
    <source>
        <dbReference type="ARBA" id="ARBA00023163"/>
    </source>
</evidence>
<evidence type="ECO:0000313" key="6">
    <source>
        <dbReference type="EMBL" id="MDH0704613.1"/>
    </source>
</evidence>
<evidence type="ECO:0000256" key="1">
    <source>
        <dbReference type="ARBA" id="ARBA00023015"/>
    </source>
</evidence>
<dbReference type="Gene3D" id="1.10.10.10">
    <property type="entry name" value="Winged helix-like DNA-binding domain superfamily/Winged helix DNA-binding domain"/>
    <property type="match status" value="1"/>
</dbReference>
<evidence type="ECO:0000313" key="7">
    <source>
        <dbReference type="Proteomes" id="UP001161137"/>
    </source>
</evidence>
<feature type="coiled-coil region" evidence="4">
    <location>
        <begin position="209"/>
        <end position="236"/>
    </location>
</feature>
<protein>
    <submittedName>
        <fullName evidence="6">GntR family transcriptional regulator</fullName>
    </submittedName>
</protein>
<dbReference type="Gene3D" id="1.20.120.530">
    <property type="entry name" value="GntR ligand-binding domain-like"/>
    <property type="match status" value="1"/>
</dbReference>
<dbReference type="GO" id="GO:0003700">
    <property type="term" value="F:DNA-binding transcription factor activity"/>
    <property type="evidence" value="ECO:0007669"/>
    <property type="project" value="InterPro"/>
</dbReference>
<dbReference type="InterPro" id="IPR036388">
    <property type="entry name" value="WH-like_DNA-bd_sf"/>
</dbReference>
<keyword evidence="4" id="KW-0175">Coiled coil</keyword>
<dbReference type="EMBL" id="JAOCDH010000047">
    <property type="protein sequence ID" value="MDH0704613.1"/>
    <property type="molecule type" value="Genomic_DNA"/>
</dbReference>
<keyword evidence="3" id="KW-0804">Transcription</keyword>
<dbReference type="GO" id="GO:0003677">
    <property type="term" value="F:DNA binding"/>
    <property type="evidence" value="ECO:0007669"/>
    <property type="project" value="UniProtKB-KW"/>
</dbReference>
<organism evidence="6 7">
    <name type="scientific">Ectopseudomonas toyotomiensis</name>
    <dbReference type="NCBI Taxonomy" id="554344"/>
    <lineage>
        <taxon>Bacteria</taxon>
        <taxon>Pseudomonadati</taxon>
        <taxon>Pseudomonadota</taxon>
        <taxon>Gammaproteobacteria</taxon>
        <taxon>Pseudomonadales</taxon>
        <taxon>Pseudomonadaceae</taxon>
        <taxon>Ectopseudomonas</taxon>
    </lineage>
</organism>
<accession>A0AA42LMM9</accession>
<comment type="caution">
    <text evidence="6">The sequence shown here is derived from an EMBL/GenBank/DDBJ whole genome shotgun (WGS) entry which is preliminary data.</text>
</comment>
<reference evidence="6" key="1">
    <citation type="submission" date="2022-09" db="EMBL/GenBank/DDBJ databases">
        <title>Intensive care unit water sources are persistently colonized with multi-drug resistant bacteria and are the site of extensive horizontal gene transfer of antibiotic resistance genes.</title>
        <authorList>
            <person name="Diorio-Toth L."/>
        </authorList>
    </citation>
    <scope>NUCLEOTIDE SEQUENCE</scope>
    <source>
        <strain evidence="6">GD03863</strain>
    </source>
</reference>
<dbReference type="AlphaFoldDB" id="A0AA42LMM9"/>
<feature type="domain" description="HTH gntR-type" evidence="5">
    <location>
        <begin position="21"/>
        <end position="88"/>
    </location>
</feature>
<dbReference type="Pfam" id="PF07729">
    <property type="entry name" value="FCD"/>
    <property type="match status" value="1"/>
</dbReference>
<dbReference type="InterPro" id="IPR008920">
    <property type="entry name" value="TF_FadR/GntR_C"/>
</dbReference>
<dbReference type="PANTHER" id="PTHR43537">
    <property type="entry name" value="TRANSCRIPTIONAL REGULATOR, GNTR FAMILY"/>
    <property type="match status" value="1"/>
</dbReference>
<dbReference type="SMART" id="SM00345">
    <property type="entry name" value="HTH_GNTR"/>
    <property type="match status" value="1"/>
</dbReference>
<sequence>MAAIARKSVDSMAEKTVTAKQQEVQRIVDALAKAIAQHRLPPGMRLIEAQIVESLQANRNHVQVALQRLAMQKIVTIEPNRGALVAQPSAQEARDVFAARRAVERAIVEAITPAIMQQHAERIAMQMAKERAATSSSDRRAIVRELSEFHRMLGEICGNAVLRDILDNLMVRSSLIVALYQRNDVPSCASDEHQQVLDALAAGQREQAVELMIEHLDELEGQLALHQEQNVEINLREALAEL</sequence>
<dbReference type="SMART" id="SM00895">
    <property type="entry name" value="FCD"/>
    <property type="match status" value="1"/>
</dbReference>
<evidence type="ECO:0000256" key="4">
    <source>
        <dbReference type="SAM" id="Coils"/>
    </source>
</evidence>
<dbReference type="InterPro" id="IPR011711">
    <property type="entry name" value="GntR_C"/>
</dbReference>
<keyword evidence="1" id="KW-0805">Transcription regulation</keyword>
<evidence type="ECO:0000259" key="5">
    <source>
        <dbReference type="PROSITE" id="PS50949"/>
    </source>
</evidence>
<dbReference type="SUPFAM" id="SSF46785">
    <property type="entry name" value="Winged helix' DNA-binding domain"/>
    <property type="match status" value="1"/>
</dbReference>
<dbReference type="InterPro" id="IPR000524">
    <property type="entry name" value="Tscrpt_reg_HTH_GntR"/>
</dbReference>
<dbReference type="PROSITE" id="PS50949">
    <property type="entry name" value="HTH_GNTR"/>
    <property type="match status" value="1"/>
</dbReference>